<dbReference type="InterPro" id="IPR029044">
    <property type="entry name" value="Nucleotide-diphossugar_trans"/>
</dbReference>
<keyword evidence="2" id="KW-1185">Reference proteome</keyword>
<keyword evidence="1" id="KW-0812">Transmembrane</keyword>
<keyword evidence="1" id="KW-0472">Membrane</keyword>
<accession>A0A0K0EGY8</accession>
<keyword evidence="1" id="KW-1133">Transmembrane helix</keyword>
<evidence type="ECO:0000313" key="2">
    <source>
        <dbReference type="Proteomes" id="UP000035681"/>
    </source>
</evidence>
<evidence type="ECO:0000313" key="4">
    <source>
        <dbReference type="WBParaSite" id="TCONS_00015812.p1"/>
    </source>
</evidence>
<dbReference type="WBParaSite" id="TCONS_00015812.p1">
    <property type="protein sequence ID" value="TCONS_00015812.p1"/>
    <property type="gene ID" value="XLOC_010576"/>
</dbReference>
<dbReference type="Gene3D" id="3.90.550.10">
    <property type="entry name" value="Spore Coat Polysaccharide Biosynthesis Protein SpsA, Chain A"/>
    <property type="match status" value="1"/>
</dbReference>
<name>A0A0K0EGY8_STRER</name>
<dbReference type="Proteomes" id="UP000035681">
    <property type="component" value="Unplaced"/>
</dbReference>
<dbReference type="PANTHER" id="PTHR47411">
    <property type="entry name" value="B3GNT1, BETA-1,3-N-ACETYLGUCOSAMINYLTRANSFERASE 1, HOMOLOG"/>
    <property type="match status" value="1"/>
</dbReference>
<dbReference type="SUPFAM" id="SSF53448">
    <property type="entry name" value="Nucleotide-diphospho-sugar transferases"/>
    <property type="match status" value="1"/>
</dbReference>
<evidence type="ECO:0000256" key="1">
    <source>
        <dbReference type="SAM" id="Phobius"/>
    </source>
</evidence>
<evidence type="ECO:0000313" key="3">
    <source>
        <dbReference type="WBParaSite" id="SSTP_0000874800.1"/>
    </source>
</evidence>
<reference evidence="3" key="1">
    <citation type="submission" date="2015-08" db="UniProtKB">
        <authorList>
            <consortium name="WormBaseParasite"/>
        </authorList>
    </citation>
    <scope>IDENTIFICATION</scope>
</reference>
<dbReference type="WBParaSite" id="SSTP_0000874800.1">
    <property type="protein sequence ID" value="SSTP_0000874800.1"/>
    <property type="gene ID" value="SSTP_0000874800"/>
</dbReference>
<dbReference type="AlphaFoldDB" id="A0A0K0EGY8"/>
<dbReference type="Pfam" id="PF13896">
    <property type="entry name" value="Glyco_transf_49"/>
    <property type="match status" value="1"/>
</dbReference>
<proteinExistence type="predicted"/>
<dbReference type="PANTHER" id="PTHR47411:SF3">
    <property type="entry name" value="I-BETA-1,3-N-ACETYLGLUCOSAMINYLTRANSFERASE"/>
    <property type="match status" value="1"/>
</dbReference>
<feature type="transmembrane region" description="Helical" evidence="1">
    <location>
        <begin position="6"/>
        <end position="22"/>
    </location>
</feature>
<protein>
    <submittedName>
        <fullName evidence="3 4">N-acetyllactosaminide beta-1,3-N-acetylglucosaminyltransferase</fullName>
    </submittedName>
</protein>
<sequence>MLKLKVFFLTLVFLSFIFYYYINYKVPYQCHEIKYTEQFEESILTFIIYKNYQIIPNIIQSSNYSYNDNIILILHISSDQKFDKLKNHLQNWDGYISLAVYLTSSFSFTFETICTYCKIKEIIGASEKLSVHFVYENSINNTIDNYLLSHLLKNICYKYPITYSNELCTKKITNEKEIGLKMSHYPVNILRNVARKFSNSKYILIADVDHMFSKNFHNKMLNIAKEVLSENNKNVLVYRIFEVETKNLTIAPLTKKELKKQLLGKKAFVFHHKYKGAHSIPKLDEWLSIEEKEIPDIQFEAVYDRSKWEPQFVSLSNIPYHDESFPYPNRDNTVLRWEMCRSGYKFLVVNDVFMFHLGLKENSESKAVSTARYLTRNQLKNSLKEFKKIMDIKYPSTSKKCPISG</sequence>
<organism evidence="3">
    <name type="scientific">Strongyloides stercoralis</name>
    <name type="common">Threadworm</name>
    <dbReference type="NCBI Taxonomy" id="6248"/>
    <lineage>
        <taxon>Eukaryota</taxon>
        <taxon>Metazoa</taxon>
        <taxon>Ecdysozoa</taxon>
        <taxon>Nematoda</taxon>
        <taxon>Chromadorea</taxon>
        <taxon>Rhabditida</taxon>
        <taxon>Tylenchina</taxon>
        <taxon>Panagrolaimomorpha</taxon>
        <taxon>Strongyloidoidea</taxon>
        <taxon>Strongyloididae</taxon>
        <taxon>Strongyloides</taxon>
    </lineage>
</organism>